<dbReference type="Proteomes" id="UP000524246">
    <property type="component" value="Unassembled WGS sequence"/>
</dbReference>
<dbReference type="InterPro" id="IPR050297">
    <property type="entry name" value="LipidA_mod_glycosyltrf_83"/>
</dbReference>
<protein>
    <submittedName>
        <fullName evidence="10">Glycosyltransferase family 39 protein</fullName>
    </submittedName>
</protein>
<comment type="subcellular location">
    <subcellularLocation>
        <location evidence="1">Cell membrane</location>
        <topology evidence="1">Multi-pass membrane protein</topology>
    </subcellularLocation>
</comment>
<feature type="transmembrane region" description="Helical" evidence="8">
    <location>
        <begin position="205"/>
        <end position="228"/>
    </location>
</feature>
<dbReference type="PANTHER" id="PTHR33908">
    <property type="entry name" value="MANNOSYLTRANSFERASE YKCB-RELATED"/>
    <property type="match status" value="1"/>
</dbReference>
<sequence length="500" mass="57139">MDESLKKAKLLGEDYRILVPLFVILSLLFSPLNSSLWLDETVSYWIIRDGPGKLFERALEFQGQSPLYYYILWSFTKLFGTTELALRIPSILFFLGALLCLYRIAIELFNRDVAILASLIFVSVDEVRVAAISARPYAMALCCTFLSAYFFVGLLRKSRKTDLCGFITSSVLCFYAHYLFALIIGAYLIVAIWARKKTQVDFWRVFGFALIVIGVFCVPGLFQLKGLFLRKEEISFLGTASFGSLRDVLFVPYLLIAIGTAVLFLRIMGPLSFDKSFVLKGESLAALIFFLVPPFMFFVLSRFGALSLFLPRYFLWYSGGLALTYSFICLAFKELRRNSLLIPIIFLFLLTHDLDRKWEIEDWRGAVAELEKIADLESVETLFLHSGLVEAGSINILEDPSKRDYLIAPLQYYRTKLNVVLIPSSMNNIAAHGYFKDELKPNIKDKILFMSLKQSIHNENRSVEKMPDSYINAFKHEGLNPKIEKDFGKVKLFLLERQGL</sequence>
<dbReference type="EMBL" id="JAAZON010000105">
    <property type="protein sequence ID" value="NMC62046.1"/>
    <property type="molecule type" value="Genomic_DNA"/>
</dbReference>
<feature type="transmembrane region" description="Helical" evidence="8">
    <location>
        <begin position="313"/>
        <end position="333"/>
    </location>
</feature>
<feature type="transmembrane region" description="Helical" evidence="8">
    <location>
        <begin position="283"/>
        <end position="301"/>
    </location>
</feature>
<dbReference type="AlphaFoldDB" id="A0A7X9FPS0"/>
<keyword evidence="7 8" id="KW-0472">Membrane</keyword>
<evidence type="ECO:0000256" key="6">
    <source>
        <dbReference type="ARBA" id="ARBA00022989"/>
    </source>
</evidence>
<reference evidence="10 11" key="1">
    <citation type="journal article" date="2020" name="Biotechnol. Biofuels">
        <title>New insights from the biogas microbiome by comprehensive genome-resolved metagenomics of nearly 1600 species originating from multiple anaerobic digesters.</title>
        <authorList>
            <person name="Campanaro S."/>
            <person name="Treu L."/>
            <person name="Rodriguez-R L.M."/>
            <person name="Kovalovszki A."/>
            <person name="Ziels R.M."/>
            <person name="Maus I."/>
            <person name="Zhu X."/>
            <person name="Kougias P.G."/>
            <person name="Basile A."/>
            <person name="Luo G."/>
            <person name="Schluter A."/>
            <person name="Konstantinidis K.T."/>
            <person name="Angelidaki I."/>
        </authorList>
    </citation>
    <scope>NUCLEOTIDE SEQUENCE [LARGE SCALE GENOMIC DNA]</scope>
    <source>
        <strain evidence="10">AS27yjCOA_65</strain>
    </source>
</reference>
<feature type="transmembrane region" description="Helical" evidence="8">
    <location>
        <begin position="15"/>
        <end position="32"/>
    </location>
</feature>
<comment type="caution">
    <text evidence="10">The sequence shown here is derived from an EMBL/GenBank/DDBJ whole genome shotgun (WGS) entry which is preliminary data.</text>
</comment>
<evidence type="ECO:0000256" key="8">
    <source>
        <dbReference type="SAM" id="Phobius"/>
    </source>
</evidence>
<feature type="transmembrane region" description="Helical" evidence="8">
    <location>
        <begin position="84"/>
        <end position="106"/>
    </location>
</feature>
<feature type="transmembrane region" description="Helical" evidence="8">
    <location>
        <begin position="248"/>
        <end position="268"/>
    </location>
</feature>
<evidence type="ECO:0000256" key="5">
    <source>
        <dbReference type="ARBA" id="ARBA00022692"/>
    </source>
</evidence>
<feature type="transmembrane region" description="Helical" evidence="8">
    <location>
        <begin position="167"/>
        <end position="193"/>
    </location>
</feature>
<evidence type="ECO:0000256" key="4">
    <source>
        <dbReference type="ARBA" id="ARBA00022679"/>
    </source>
</evidence>
<dbReference type="GO" id="GO:0009103">
    <property type="term" value="P:lipopolysaccharide biosynthetic process"/>
    <property type="evidence" value="ECO:0007669"/>
    <property type="project" value="UniProtKB-ARBA"/>
</dbReference>
<evidence type="ECO:0000313" key="10">
    <source>
        <dbReference type="EMBL" id="NMC62046.1"/>
    </source>
</evidence>
<evidence type="ECO:0000256" key="7">
    <source>
        <dbReference type="ARBA" id="ARBA00023136"/>
    </source>
</evidence>
<keyword evidence="3" id="KW-0328">Glycosyltransferase</keyword>
<proteinExistence type="predicted"/>
<evidence type="ECO:0000256" key="3">
    <source>
        <dbReference type="ARBA" id="ARBA00022676"/>
    </source>
</evidence>
<evidence type="ECO:0000313" key="11">
    <source>
        <dbReference type="Proteomes" id="UP000524246"/>
    </source>
</evidence>
<keyword evidence="4 10" id="KW-0808">Transferase</keyword>
<feature type="domain" description="Glycosyltransferase RgtA/B/C/D-like" evidence="9">
    <location>
        <begin position="65"/>
        <end position="213"/>
    </location>
</feature>
<feature type="transmembrane region" description="Helical" evidence="8">
    <location>
        <begin position="137"/>
        <end position="155"/>
    </location>
</feature>
<accession>A0A7X9FPS0</accession>
<dbReference type="Pfam" id="PF13231">
    <property type="entry name" value="PMT_2"/>
    <property type="match status" value="1"/>
</dbReference>
<dbReference type="GO" id="GO:0016763">
    <property type="term" value="F:pentosyltransferase activity"/>
    <property type="evidence" value="ECO:0007669"/>
    <property type="project" value="TreeGrafter"/>
</dbReference>
<dbReference type="InterPro" id="IPR038731">
    <property type="entry name" value="RgtA/B/C-like"/>
</dbReference>
<evidence type="ECO:0000259" key="9">
    <source>
        <dbReference type="Pfam" id="PF13231"/>
    </source>
</evidence>
<keyword evidence="5 8" id="KW-0812">Transmembrane</keyword>
<evidence type="ECO:0000256" key="2">
    <source>
        <dbReference type="ARBA" id="ARBA00022475"/>
    </source>
</evidence>
<name>A0A7X9FPS0_9DELT</name>
<evidence type="ECO:0000256" key="1">
    <source>
        <dbReference type="ARBA" id="ARBA00004651"/>
    </source>
</evidence>
<keyword evidence="2" id="KW-1003">Cell membrane</keyword>
<organism evidence="10 11">
    <name type="scientific">SAR324 cluster bacterium</name>
    <dbReference type="NCBI Taxonomy" id="2024889"/>
    <lineage>
        <taxon>Bacteria</taxon>
        <taxon>Deltaproteobacteria</taxon>
        <taxon>SAR324 cluster</taxon>
    </lineage>
</organism>
<dbReference type="GO" id="GO:0005886">
    <property type="term" value="C:plasma membrane"/>
    <property type="evidence" value="ECO:0007669"/>
    <property type="project" value="UniProtKB-SubCell"/>
</dbReference>
<gene>
    <name evidence="10" type="ORF">GYA55_02645</name>
</gene>
<keyword evidence="6 8" id="KW-1133">Transmembrane helix</keyword>
<dbReference type="PANTHER" id="PTHR33908:SF11">
    <property type="entry name" value="MEMBRANE PROTEIN"/>
    <property type="match status" value="1"/>
</dbReference>